<accession>A0A6Z0XSY5</accession>
<dbReference type="Proteomes" id="UP000548826">
    <property type="component" value="Unassembled WGS sequence"/>
</dbReference>
<keyword evidence="1" id="KW-0812">Transmembrane</keyword>
<feature type="transmembrane region" description="Helical" evidence="1">
    <location>
        <begin position="116"/>
        <end position="139"/>
    </location>
</feature>
<name>A0A6Z0XSY5_LISMN</name>
<evidence type="ECO:0000256" key="1">
    <source>
        <dbReference type="SAM" id="Phobius"/>
    </source>
</evidence>
<sequence length="140" mass="15966">MAVSEKEEYVNRTEFEKHKRKIYEKVNSTEDKASKALLTAEEVKTRQHQTEVAIAGMNPTLKSIDKQMERFISKFESTEEKVQEHEVKFADMGYESKAVLVKKGEEKSEAARKLSFWGIVLPVLGAIIVAVISILPSFFK</sequence>
<keyword evidence="1" id="KW-0472">Membrane</keyword>
<dbReference type="EMBL" id="AABEQV010000001">
    <property type="protein sequence ID" value="EAG9855471.1"/>
    <property type="molecule type" value="Genomic_DNA"/>
</dbReference>
<dbReference type="AlphaFoldDB" id="A0A6Z0XSY5"/>
<comment type="caution">
    <text evidence="2">The sequence shown here is derived from an EMBL/GenBank/DDBJ whole genome shotgun (WGS) entry which is preliminary data.</text>
</comment>
<dbReference type="RefSeq" id="WP_185395628.1">
    <property type="nucleotide sequence ID" value="NZ_CP196567.1"/>
</dbReference>
<proteinExistence type="predicted"/>
<keyword evidence="1" id="KW-1133">Transmembrane helix</keyword>
<evidence type="ECO:0000313" key="3">
    <source>
        <dbReference type="Proteomes" id="UP000548826"/>
    </source>
</evidence>
<protein>
    <submittedName>
        <fullName evidence="2">Uncharacterized protein</fullName>
    </submittedName>
</protein>
<gene>
    <name evidence="2" type="ORF">D4C60_00515</name>
</gene>
<organism evidence="2 3">
    <name type="scientific">Listeria monocytogenes</name>
    <dbReference type="NCBI Taxonomy" id="1639"/>
    <lineage>
        <taxon>Bacteria</taxon>
        <taxon>Bacillati</taxon>
        <taxon>Bacillota</taxon>
        <taxon>Bacilli</taxon>
        <taxon>Bacillales</taxon>
        <taxon>Listeriaceae</taxon>
        <taxon>Listeria</taxon>
    </lineage>
</organism>
<reference evidence="2 3" key="1">
    <citation type="submission" date="2019-04" db="EMBL/GenBank/DDBJ databases">
        <authorList>
            <person name="Ashton P.M."/>
            <person name="Dallman T."/>
            <person name="Nair S."/>
            <person name="De Pinna E."/>
            <person name="Peters T."/>
            <person name="Grant K."/>
        </authorList>
    </citation>
    <scope>NUCLEOTIDE SEQUENCE [LARGE SCALE GENOMIC DNA]</scope>
    <source>
        <strain evidence="2 3">429821</strain>
    </source>
</reference>
<evidence type="ECO:0000313" key="2">
    <source>
        <dbReference type="EMBL" id="EAG9855471.1"/>
    </source>
</evidence>